<sequence>MKDIQNTAKKPPQSPAEDDLSYLDENADFNPHDCGPEDGISSWGAAVLAIKGGIGCSFLLMPYLMKHLGYVTGTAVVIFSGIVYYHTIHSLLSTKYQLSKELKKTQLSYIEVAEKTFQKSPFPINKLHSSVQYLMYIFYSLPTSDAAYLILIATEIQTLARRFDVNIKIIYIVTAEFIPLTLFCLVPKILEILVPYSSVTNFFTLILTIGTITSSVIQRKESVPLKPFGNVYAIPECIARCVKAYVITGLILPIENDMKRPQKMVSLFGSLNMAAFTTITFYYSFGIILYANYGDDVQENVLDNLPADNYLSDGIKLLYTSSLFVTYILAFYGCFNNVWSGPFKEVFAGKKNYTHDNIIVIAFRISFAKMPNSENIISRKIKPSGEDQMKTSQFDKKFDPYDFGMEDGYGLWGAVVHIVRLTFGAGILLLPNTMKTVGYVNGTILLSLVSIFYYHNMHILISHEYRLCKLFQVKQITYSSLVDKTFEKAPFPLNNFGKLISKVLLLYFCMTAYTCTYLLVFVSSVQNLAKYFDWNLHANLIITVTMIPFLIFSMFRKLLKILVPFSAITNFFSLVMAVILVVCCIIYKNPAPTVRPFGDLNLIPQTFAVYIQTYMCTSSILPVKNYMKQPRRLGGTFGSLNISAVALTFLFISFALISYFCFGDSVQEDILSNLPENNFLSFIIFLLYAIAMFVIYLLSFSVTFDNIWPEVERSLAGYRLKILFEYGIRIGLNVWAYLLAVGIPNLTLILTISGTLAITLEVALIPGLELVLALRKHINQMEEESTKHDFLNSKMIQENSKDSELAEASDSPINEASDEEHQFLNNGEPDGIGYWGSVAHMIRATVGTGILLLPFEMKNLGYVTGTVLLLSASIIYYHIVHILLYMDARLRKHLKVNRLTYAIIADEIFSRAPFPINKFRKSLLFLIYVYYIVPTSKSISLVVISKNVEKIAKYYNIDLNPTIVITILIVVLTIFCMFRSILKILVPFSSTTNIFTLVIALVIIIYSIRYRNTNAVVHPIENLDFMPTIRGMAIFVNAVLSTDIMLPLKNSMREPQKLGGSFGALNATAVIIVIFYYGFALIPYLSYGDDVKENILSNIPVDDLLILCINIVYSLALFVSYILSFYACFDVVWSSKLQAELADSRYKFVVEYSIRIGFNVLAYLLAVGVSNLALISAIGGILGILLDVTFMPLLQIMLMFILNEKNNWTFCKNSLLIAFSLVFFSISIVDFVNEVVKLHKT</sequence>
<dbReference type="PANTHER" id="PTHR22950:SF349">
    <property type="entry name" value="AMINO ACID TRANSPORTER TRANSMEMBRANE DOMAIN-CONTAINING PROTEIN"/>
    <property type="match status" value="1"/>
</dbReference>
<name>A0AAN9TLB7_9HEMI</name>
<feature type="transmembrane region" description="Helical" evidence="6">
    <location>
        <begin position="40"/>
        <end position="61"/>
    </location>
</feature>
<accession>A0AAN9TLB7</accession>
<keyword evidence="9" id="KW-1185">Reference proteome</keyword>
<feature type="transmembrane region" description="Helical" evidence="6">
    <location>
        <begin position="409"/>
        <end position="430"/>
    </location>
</feature>
<dbReference type="Pfam" id="PF01490">
    <property type="entry name" value="Aa_trans"/>
    <property type="match status" value="3"/>
</dbReference>
<feature type="transmembrane region" description="Helical" evidence="6">
    <location>
        <begin position="436"/>
        <end position="454"/>
    </location>
</feature>
<dbReference type="PANTHER" id="PTHR22950">
    <property type="entry name" value="AMINO ACID TRANSPORTER"/>
    <property type="match status" value="1"/>
</dbReference>
<feature type="transmembrane region" description="Helical" evidence="6">
    <location>
        <begin position="639"/>
        <end position="659"/>
    </location>
</feature>
<feature type="domain" description="Amino acid transporter transmembrane" evidence="7">
    <location>
        <begin position="411"/>
        <end position="783"/>
    </location>
</feature>
<feature type="transmembrane region" description="Helical" evidence="6">
    <location>
        <begin position="536"/>
        <end position="555"/>
    </location>
</feature>
<feature type="transmembrane region" description="Helical" evidence="6">
    <location>
        <begin position="165"/>
        <end position="190"/>
    </location>
</feature>
<dbReference type="EMBL" id="JBBCAQ010000036">
    <property type="protein sequence ID" value="KAK7576717.1"/>
    <property type="molecule type" value="Genomic_DNA"/>
</dbReference>
<gene>
    <name evidence="8" type="ORF">V9T40_013003</name>
</gene>
<feature type="transmembrane region" description="Helical" evidence="6">
    <location>
        <begin position="959"/>
        <end position="978"/>
    </location>
</feature>
<feature type="transmembrane region" description="Helical" evidence="6">
    <location>
        <begin position="723"/>
        <end position="743"/>
    </location>
</feature>
<feature type="transmembrane region" description="Helical" evidence="6">
    <location>
        <begin position="985"/>
        <end position="1008"/>
    </location>
</feature>
<evidence type="ECO:0000256" key="2">
    <source>
        <dbReference type="ARBA" id="ARBA00022692"/>
    </source>
</evidence>
<feature type="region of interest" description="Disordered" evidence="5">
    <location>
        <begin position="1"/>
        <end position="21"/>
    </location>
</feature>
<dbReference type="Proteomes" id="UP001367676">
    <property type="component" value="Unassembled WGS sequence"/>
</dbReference>
<feature type="transmembrane region" description="Helical" evidence="6">
    <location>
        <begin position="1181"/>
        <end position="1202"/>
    </location>
</feature>
<evidence type="ECO:0000256" key="1">
    <source>
        <dbReference type="ARBA" id="ARBA00004141"/>
    </source>
</evidence>
<proteinExistence type="predicted"/>
<reference evidence="8 9" key="1">
    <citation type="submission" date="2024-03" db="EMBL/GenBank/DDBJ databases">
        <title>Adaptation during the transition from Ophiocordyceps entomopathogen to insect associate is accompanied by gene loss and intensified selection.</title>
        <authorList>
            <person name="Ward C.M."/>
            <person name="Onetto C.A."/>
            <person name="Borneman A.R."/>
        </authorList>
    </citation>
    <scope>NUCLEOTIDE SEQUENCE [LARGE SCALE GENOMIC DNA]</scope>
    <source>
        <strain evidence="8">AWRI1</strain>
        <tissue evidence="8">Single Adult Female</tissue>
    </source>
</reference>
<feature type="domain" description="Amino acid transporter transmembrane" evidence="7">
    <location>
        <begin position="39"/>
        <end position="345"/>
    </location>
</feature>
<feature type="transmembrane region" description="Helical" evidence="6">
    <location>
        <begin position="1028"/>
        <end position="1046"/>
    </location>
</feature>
<feature type="transmembrane region" description="Helical" evidence="6">
    <location>
        <begin position="832"/>
        <end position="855"/>
    </location>
</feature>
<feature type="transmembrane region" description="Helical" evidence="6">
    <location>
        <begin position="749"/>
        <end position="772"/>
    </location>
</feature>
<evidence type="ECO:0000313" key="8">
    <source>
        <dbReference type="EMBL" id="KAK7576717.1"/>
    </source>
</evidence>
<evidence type="ECO:0000259" key="7">
    <source>
        <dbReference type="Pfam" id="PF01490"/>
    </source>
</evidence>
<dbReference type="AlphaFoldDB" id="A0AAN9TLB7"/>
<feature type="transmembrane region" description="Helical" evidence="6">
    <location>
        <begin position="567"/>
        <end position="587"/>
    </location>
</feature>
<evidence type="ECO:0000256" key="6">
    <source>
        <dbReference type="SAM" id="Phobius"/>
    </source>
</evidence>
<keyword evidence="4 6" id="KW-0472">Membrane</keyword>
<feature type="transmembrane region" description="Helical" evidence="6">
    <location>
        <begin position="1058"/>
        <end position="1084"/>
    </location>
</feature>
<organism evidence="8 9">
    <name type="scientific">Parthenolecanium corni</name>
    <dbReference type="NCBI Taxonomy" id="536013"/>
    <lineage>
        <taxon>Eukaryota</taxon>
        <taxon>Metazoa</taxon>
        <taxon>Ecdysozoa</taxon>
        <taxon>Arthropoda</taxon>
        <taxon>Hexapoda</taxon>
        <taxon>Insecta</taxon>
        <taxon>Pterygota</taxon>
        <taxon>Neoptera</taxon>
        <taxon>Paraneoptera</taxon>
        <taxon>Hemiptera</taxon>
        <taxon>Sternorrhyncha</taxon>
        <taxon>Coccoidea</taxon>
        <taxon>Coccidae</taxon>
        <taxon>Parthenolecanium</taxon>
    </lineage>
</organism>
<comment type="caution">
    <text evidence="8">The sequence shown here is derived from an EMBL/GenBank/DDBJ whole genome shotgun (WGS) entry which is preliminary data.</text>
</comment>
<feature type="transmembrane region" description="Helical" evidence="6">
    <location>
        <begin position="679"/>
        <end position="702"/>
    </location>
</feature>
<feature type="transmembrane region" description="Helical" evidence="6">
    <location>
        <begin position="133"/>
        <end position="153"/>
    </location>
</feature>
<feature type="transmembrane region" description="Helical" evidence="6">
    <location>
        <begin position="504"/>
        <end position="524"/>
    </location>
</feature>
<feature type="transmembrane region" description="Helical" evidence="6">
    <location>
        <begin position="1154"/>
        <end position="1175"/>
    </location>
</feature>
<feature type="transmembrane region" description="Helical" evidence="6">
    <location>
        <begin position="923"/>
        <end position="944"/>
    </location>
</feature>
<protein>
    <recommendedName>
        <fullName evidence="7">Amino acid transporter transmembrane domain-containing protein</fullName>
    </recommendedName>
</protein>
<keyword evidence="3 6" id="KW-1133">Transmembrane helix</keyword>
<comment type="subcellular location">
    <subcellularLocation>
        <location evidence="1">Membrane</location>
        <topology evidence="1">Multi-pass membrane protein</topology>
    </subcellularLocation>
</comment>
<feature type="transmembrane region" description="Helical" evidence="6">
    <location>
        <begin position="196"/>
        <end position="217"/>
    </location>
</feature>
<feature type="domain" description="Amino acid transporter transmembrane" evidence="7">
    <location>
        <begin position="832"/>
        <end position="1228"/>
    </location>
</feature>
<feature type="transmembrane region" description="Helical" evidence="6">
    <location>
        <begin position="861"/>
        <end position="885"/>
    </location>
</feature>
<evidence type="ECO:0000256" key="3">
    <source>
        <dbReference type="ARBA" id="ARBA00022989"/>
    </source>
</evidence>
<feature type="transmembrane region" description="Helical" evidence="6">
    <location>
        <begin position="1104"/>
        <end position="1133"/>
    </location>
</feature>
<evidence type="ECO:0000313" key="9">
    <source>
        <dbReference type="Proteomes" id="UP001367676"/>
    </source>
</evidence>
<evidence type="ECO:0000256" key="5">
    <source>
        <dbReference type="SAM" id="MobiDB-lite"/>
    </source>
</evidence>
<evidence type="ECO:0000256" key="4">
    <source>
        <dbReference type="ARBA" id="ARBA00023136"/>
    </source>
</evidence>
<feature type="transmembrane region" description="Helical" evidence="6">
    <location>
        <begin position="68"/>
        <end position="88"/>
    </location>
</feature>
<feature type="transmembrane region" description="Helical" evidence="6">
    <location>
        <begin position="1214"/>
        <end position="1232"/>
    </location>
</feature>
<keyword evidence="2 6" id="KW-0812">Transmembrane</keyword>
<dbReference type="GO" id="GO:0005774">
    <property type="term" value="C:vacuolar membrane"/>
    <property type="evidence" value="ECO:0007669"/>
    <property type="project" value="TreeGrafter"/>
</dbReference>
<feature type="transmembrane region" description="Helical" evidence="6">
    <location>
        <begin position="267"/>
        <end position="291"/>
    </location>
</feature>
<feature type="transmembrane region" description="Helical" evidence="6">
    <location>
        <begin position="317"/>
        <end position="335"/>
    </location>
</feature>
<dbReference type="InterPro" id="IPR013057">
    <property type="entry name" value="AA_transpt_TM"/>
</dbReference>
<dbReference type="GO" id="GO:0015179">
    <property type="term" value="F:L-amino acid transmembrane transporter activity"/>
    <property type="evidence" value="ECO:0007669"/>
    <property type="project" value="TreeGrafter"/>
</dbReference>